<evidence type="ECO:0000259" key="5">
    <source>
        <dbReference type="Pfam" id="PF04153"/>
    </source>
</evidence>
<keyword evidence="7" id="KW-1185">Reference proteome</keyword>
<dbReference type="InterPro" id="IPR007282">
    <property type="entry name" value="NOT2/3/5_C"/>
</dbReference>
<dbReference type="GO" id="GO:0006355">
    <property type="term" value="P:regulation of DNA-templated transcription"/>
    <property type="evidence" value="ECO:0007669"/>
    <property type="project" value="InterPro"/>
</dbReference>
<dbReference type="InterPro" id="IPR040168">
    <property type="entry name" value="Not2/3/5"/>
</dbReference>
<keyword evidence="2" id="KW-0805">Transcription regulation</keyword>
<name>A0A075AGP7_OPIVI</name>
<feature type="region of interest" description="Disordered" evidence="4">
    <location>
        <begin position="175"/>
        <end position="223"/>
    </location>
</feature>
<reference evidence="6 7" key="1">
    <citation type="submission" date="2013-11" db="EMBL/GenBank/DDBJ databases">
        <title>Opisthorchis viverrini - life in the bile duct.</title>
        <authorList>
            <person name="Young N.D."/>
            <person name="Nagarajan N."/>
            <person name="Lin S.J."/>
            <person name="Korhonen P.K."/>
            <person name="Jex A.R."/>
            <person name="Hall R.S."/>
            <person name="Safavi-Hemami H."/>
            <person name="Kaewkong W."/>
            <person name="Bertrand D."/>
            <person name="Gao S."/>
            <person name="Seet Q."/>
            <person name="Wongkham S."/>
            <person name="Teh B.T."/>
            <person name="Wongkham C."/>
            <person name="Intapan P.M."/>
            <person name="Maleewong W."/>
            <person name="Yang X."/>
            <person name="Hu M."/>
            <person name="Wang Z."/>
            <person name="Hofmann A."/>
            <person name="Sternberg P.W."/>
            <person name="Tan P."/>
            <person name="Wang J."/>
            <person name="Gasser R.B."/>
        </authorList>
    </citation>
    <scope>NUCLEOTIDE SEQUENCE [LARGE SCALE GENOMIC DNA]</scope>
</reference>
<feature type="compositionally biased region" description="Polar residues" evidence="4">
    <location>
        <begin position="284"/>
        <end position="293"/>
    </location>
</feature>
<feature type="non-terminal residue" evidence="6">
    <location>
        <position position="1"/>
    </location>
</feature>
<dbReference type="InterPro" id="IPR038635">
    <property type="entry name" value="CCR4-NOT_su2/3/5_C_sf"/>
</dbReference>
<evidence type="ECO:0000256" key="4">
    <source>
        <dbReference type="SAM" id="MobiDB-lite"/>
    </source>
</evidence>
<feature type="compositionally biased region" description="Polar residues" evidence="4">
    <location>
        <begin position="177"/>
        <end position="208"/>
    </location>
</feature>
<dbReference type="STRING" id="6198.A0A075AGP7"/>
<dbReference type="KEGG" id="ovi:T265_13477"/>
<feature type="region of interest" description="Disordered" evidence="4">
    <location>
        <begin position="758"/>
        <end position="792"/>
    </location>
</feature>
<feature type="compositionally biased region" description="Low complexity" evidence="4">
    <location>
        <begin position="306"/>
        <end position="316"/>
    </location>
</feature>
<feature type="region of interest" description="Disordered" evidence="4">
    <location>
        <begin position="284"/>
        <end position="316"/>
    </location>
</feature>
<dbReference type="OrthoDB" id="25391at2759"/>
<feature type="compositionally biased region" description="Low complexity" evidence="4">
    <location>
        <begin position="209"/>
        <end position="219"/>
    </location>
</feature>
<keyword evidence="3" id="KW-0804">Transcription</keyword>
<gene>
    <name evidence="6" type="ORF">T265_13477</name>
</gene>
<feature type="compositionally biased region" description="Polar residues" evidence="4">
    <location>
        <begin position="758"/>
        <end position="774"/>
    </location>
</feature>
<dbReference type="AlphaFoldDB" id="A0A075AGP7"/>
<dbReference type="CTD" id="20327644"/>
<feature type="region of interest" description="Disordered" evidence="4">
    <location>
        <begin position="638"/>
        <end position="657"/>
    </location>
</feature>
<dbReference type="PANTHER" id="PTHR23326">
    <property type="entry name" value="CCR4 NOT-RELATED"/>
    <property type="match status" value="1"/>
</dbReference>
<feature type="compositionally biased region" description="Low complexity" evidence="4">
    <location>
        <begin position="648"/>
        <end position="657"/>
    </location>
</feature>
<dbReference type="GO" id="GO:0030015">
    <property type="term" value="C:CCR4-NOT core complex"/>
    <property type="evidence" value="ECO:0007669"/>
    <property type="project" value="InterPro"/>
</dbReference>
<evidence type="ECO:0000256" key="2">
    <source>
        <dbReference type="ARBA" id="ARBA00023015"/>
    </source>
</evidence>
<proteinExistence type="inferred from homology"/>
<evidence type="ECO:0000256" key="3">
    <source>
        <dbReference type="ARBA" id="ARBA00023163"/>
    </source>
</evidence>
<dbReference type="RefSeq" id="XP_009167322.1">
    <property type="nucleotide sequence ID" value="XM_009169058.1"/>
</dbReference>
<sequence length="792" mass="83911">RESTVKTQFHLRPLFSPRRWVSRTVHILFKVTGIKKISVDFIDKLSSQTGVYQMCTSYGRNRTALFSTGPSSTVGAPSFSDMAAFCPSGYSSRPGSSQHNGDVLNPATGAFSLRPGYSNTADTNPEDVSSYFNAIGYNGGQSCPPRNFSEPSLFPSLSVINRTMGHDLGGSRIVGAGTSTRPTSESLATNNTRTSGNLFSSGLTSEPGTTNTSLTSSSSRGVKLDPAEFPPILTAVGRGGSSSLGGTFHASSNQPPLRNYVSVMSKGSLGSDSGASPISQFTHTVTSQATPEFSKQDFPALPGQHTSASNTSTSTSLSNLTAVSGTVHRSMVINPSSVTPGSCGSALGTHRTFTQASGSPLPVGTAATSVNAVSMGSGIQLLPNHLVANIPKNMICDQFGMVGLLKLIRVGDYDTTLNMLAPGLDLSTLHNNWQSPGELHSTFVSPCHDSCIGRPQDMDYAVPPEYLIRHLIADRLPDPPMDQLSEETLFWLFYNCCREEAQLVVAKELYQREWRFHKKEQIWLTRIMGANFTTDSNSEQGEYYFWDPFKAQKSTHQMTILYSDLDDAPAAFRVSSNTLSAFVGIGHPMGAASGSHHITGSHSQTNLQQQHLVNYQQAFPHSQSQAMLNRHQVTGGVSISSTASHQPGSQLVSAQGGSGSASAATLASLFNARTQSKPAQLSPTASYFQPLPPHTRSVAVAPLFASRSLAGGVVQSNTPSVSPATTLCSVPVTSSTAAASNSSCVSSTNVTHSLTAVDSNHTNDSAQNRTSNSLGGVEDSGGLQSKFESSHL</sequence>
<organism evidence="6 7">
    <name type="scientific">Opisthorchis viverrini</name>
    <name type="common">Southeast Asian liver fluke</name>
    <dbReference type="NCBI Taxonomy" id="6198"/>
    <lineage>
        <taxon>Eukaryota</taxon>
        <taxon>Metazoa</taxon>
        <taxon>Spiralia</taxon>
        <taxon>Lophotrochozoa</taxon>
        <taxon>Platyhelminthes</taxon>
        <taxon>Trematoda</taxon>
        <taxon>Digenea</taxon>
        <taxon>Opisthorchiida</taxon>
        <taxon>Opisthorchiata</taxon>
        <taxon>Opisthorchiidae</taxon>
        <taxon>Opisthorchis</taxon>
    </lineage>
</organism>
<dbReference type="Proteomes" id="UP000054324">
    <property type="component" value="Unassembled WGS sequence"/>
</dbReference>
<accession>A0A075AGP7</accession>
<comment type="similarity">
    <text evidence="1">Belongs to the CNOT2/3/5 family.</text>
</comment>
<dbReference type="Gene3D" id="2.30.30.1020">
    <property type="entry name" value="CCR4-NOT complex subunit 2/3/5, C-terminal domain"/>
    <property type="match status" value="1"/>
</dbReference>
<dbReference type="EMBL" id="KL596688">
    <property type="protein sequence ID" value="KER28934.1"/>
    <property type="molecule type" value="Genomic_DNA"/>
</dbReference>
<evidence type="ECO:0000313" key="6">
    <source>
        <dbReference type="EMBL" id="KER28934.1"/>
    </source>
</evidence>
<feature type="domain" description="NOT2/NOT3/NOT5 C-terminal" evidence="5">
    <location>
        <begin position="441"/>
        <end position="565"/>
    </location>
</feature>
<evidence type="ECO:0000256" key="1">
    <source>
        <dbReference type="ARBA" id="ARBA00007682"/>
    </source>
</evidence>
<dbReference type="GO" id="GO:2000036">
    <property type="term" value="P:regulation of stem cell population maintenance"/>
    <property type="evidence" value="ECO:0007669"/>
    <property type="project" value="UniProtKB-ARBA"/>
</dbReference>
<feature type="compositionally biased region" description="Polar residues" evidence="4">
    <location>
        <begin position="782"/>
        <end position="792"/>
    </location>
</feature>
<protein>
    <recommendedName>
        <fullName evidence="5">NOT2/NOT3/NOT5 C-terminal domain-containing protein</fullName>
    </recommendedName>
</protein>
<dbReference type="GeneID" id="20327644"/>
<feature type="compositionally biased region" description="Polar residues" evidence="4">
    <location>
        <begin position="638"/>
        <end position="647"/>
    </location>
</feature>
<dbReference type="Pfam" id="PF04153">
    <property type="entry name" value="NOT2_3_5_C"/>
    <property type="match status" value="1"/>
</dbReference>
<evidence type="ECO:0000313" key="7">
    <source>
        <dbReference type="Proteomes" id="UP000054324"/>
    </source>
</evidence>